<dbReference type="InterPro" id="IPR015816">
    <property type="entry name" value="Vitellinogen_b-sht_N"/>
</dbReference>
<evidence type="ECO:0000256" key="3">
    <source>
        <dbReference type="ARBA" id="ARBA00004613"/>
    </source>
</evidence>
<dbReference type="SUPFAM" id="SSF53300">
    <property type="entry name" value="vWA-like"/>
    <property type="match status" value="1"/>
</dbReference>
<feature type="compositionally biased region" description="Basic and acidic residues" evidence="19">
    <location>
        <begin position="2114"/>
        <end position="2138"/>
    </location>
</feature>
<protein>
    <recommendedName>
        <fullName evidence="26">Vitellogenin domain-containing protein</fullName>
    </recommendedName>
</protein>
<evidence type="ECO:0000256" key="15">
    <source>
        <dbReference type="ARBA" id="ARBA00023180"/>
    </source>
</evidence>
<evidence type="ECO:0000256" key="1">
    <source>
        <dbReference type="ARBA" id="ARBA00004496"/>
    </source>
</evidence>
<feature type="compositionally biased region" description="Acidic residues" evidence="19">
    <location>
        <begin position="1072"/>
        <end position="1083"/>
    </location>
</feature>
<name>A0A1D1UL60_RAMVA</name>
<feature type="signal peptide" evidence="20">
    <location>
        <begin position="1"/>
        <end position="19"/>
    </location>
</feature>
<evidence type="ECO:0000256" key="8">
    <source>
        <dbReference type="ARBA" id="ARBA00022674"/>
    </source>
</evidence>
<feature type="region of interest" description="Disordered" evidence="19">
    <location>
        <begin position="1745"/>
        <end position="1768"/>
    </location>
</feature>
<keyword evidence="15" id="KW-0325">Glycoprotein</keyword>
<keyword evidence="6" id="KW-0964">Secreted</keyword>
<feature type="compositionally biased region" description="Acidic residues" evidence="19">
    <location>
        <begin position="2004"/>
        <end position="2013"/>
    </location>
</feature>
<organism evidence="24 25">
    <name type="scientific">Ramazzottius varieornatus</name>
    <name type="common">Water bear</name>
    <name type="synonym">Tardigrade</name>
    <dbReference type="NCBI Taxonomy" id="947166"/>
    <lineage>
        <taxon>Eukaryota</taxon>
        <taxon>Metazoa</taxon>
        <taxon>Ecdysozoa</taxon>
        <taxon>Tardigrada</taxon>
        <taxon>Eutardigrada</taxon>
        <taxon>Parachela</taxon>
        <taxon>Hypsibioidea</taxon>
        <taxon>Ramazzottiidae</taxon>
        <taxon>Ramazzottius</taxon>
    </lineage>
</organism>
<dbReference type="Gene3D" id="1.25.10.20">
    <property type="entry name" value="Vitellinogen, superhelical"/>
    <property type="match status" value="1"/>
</dbReference>
<dbReference type="PROSITE" id="PS51211">
    <property type="entry name" value="VITELLOGENIN"/>
    <property type="match status" value="1"/>
</dbReference>
<keyword evidence="9" id="KW-0551">Lipid droplet</keyword>
<keyword evidence="13" id="KW-0443">Lipid metabolism</keyword>
<dbReference type="InterPro" id="IPR001747">
    <property type="entry name" value="Vitellogenin_N"/>
</dbReference>
<feature type="compositionally biased region" description="Low complexity" evidence="19">
    <location>
        <begin position="24"/>
        <end position="34"/>
    </location>
</feature>
<dbReference type="SUPFAM" id="SSF56968">
    <property type="entry name" value="Lipovitellin-phosvitin complex, beta-sheet shell regions"/>
    <property type="match status" value="3"/>
</dbReference>
<gene>
    <name evidence="24" type="primary">RvY_01091-1</name>
    <name evidence="24" type="synonym">RvY_01091.1</name>
    <name evidence="24" type="ORF">RvY_01091</name>
</gene>
<dbReference type="Pfam" id="PF01347">
    <property type="entry name" value="Vitellogenin_N"/>
    <property type="match status" value="2"/>
</dbReference>
<dbReference type="InterPro" id="IPR015819">
    <property type="entry name" value="Lipid_transp_b-sht_shell"/>
</dbReference>
<dbReference type="GO" id="GO:0034361">
    <property type="term" value="C:very-low-density lipoprotein particle"/>
    <property type="evidence" value="ECO:0007669"/>
    <property type="project" value="UniProtKB-KW"/>
</dbReference>
<feature type="region of interest" description="Disordered" evidence="19">
    <location>
        <begin position="1998"/>
        <end position="2146"/>
    </location>
</feature>
<keyword evidence="17" id="KW-0850">VLDL</keyword>
<evidence type="ECO:0000256" key="19">
    <source>
        <dbReference type="SAM" id="MobiDB-lite"/>
    </source>
</evidence>
<feature type="compositionally biased region" description="Acidic residues" evidence="19">
    <location>
        <begin position="1034"/>
        <end position="1047"/>
    </location>
</feature>
<dbReference type="SMART" id="SM01169">
    <property type="entry name" value="DUF1943"/>
    <property type="match status" value="1"/>
</dbReference>
<feature type="compositionally biased region" description="Basic and acidic residues" evidence="19">
    <location>
        <begin position="1084"/>
        <end position="1098"/>
    </location>
</feature>
<evidence type="ECO:0000256" key="7">
    <source>
        <dbReference type="ARBA" id="ARBA00022548"/>
    </source>
</evidence>
<comment type="subcellular location">
    <subcellularLocation>
        <location evidence="1">Cytoplasm</location>
    </subcellularLocation>
    <subcellularLocation>
        <location evidence="2">Lipid droplet</location>
    </subcellularLocation>
    <subcellularLocation>
        <location evidence="3">Secreted</location>
    </subcellularLocation>
</comment>
<feature type="chain" id="PRO_5008897341" description="Vitellogenin domain-containing protein" evidence="20">
    <location>
        <begin position="20"/>
        <end position="3233"/>
    </location>
</feature>
<dbReference type="InterPro" id="IPR001846">
    <property type="entry name" value="VWF_type-D"/>
</dbReference>
<dbReference type="STRING" id="947166.A0A1D1UL60"/>
<evidence type="ECO:0000313" key="25">
    <source>
        <dbReference type="Proteomes" id="UP000186922"/>
    </source>
</evidence>
<keyword evidence="12" id="KW-0445">Lipid transport</keyword>
<evidence type="ECO:0000256" key="16">
    <source>
        <dbReference type="ARBA" id="ARBA00023221"/>
    </source>
</evidence>
<feature type="compositionally biased region" description="Low complexity" evidence="19">
    <location>
        <begin position="591"/>
        <end position="600"/>
    </location>
</feature>
<dbReference type="PROSITE" id="PS51233">
    <property type="entry name" value="VWFD"/>
    <property type="match status" value="1"/>
</dbReference>
<feature type="region of interest" description="Disordered" evidence="19">
    <location>
        <begin position="550"/>
        <end position="600"/>
    </location>
</feature>
<dbReference type="InterPro" id="IPR015255">
    <property type="entry name" value="Vitellinogen_open_b-sht"/>
</dbReference>
<evidence type="ECO:0000256" key="5">
    <source>
        <dbReference type="ARBA" id="ARBA00022490"/>
    </source>
</evidence>
<dbReference type="InterPro" id="IPR015817">
    <property type="entry name" value="Vitellinogen_open_b-sht_sub1"/>
</dbReference>
<keyword evidence="14" id="KW-1207">Sterol metabolism</keyword>
<feature type="region of interest" description="Disordered" evidence="19">
    <location>
        <begin position="3143"/>
        <end position="3164"/>
    </location>
</feature>
<evidence type="ECO:0000256" key="14">
    <source>
        <dbReference type="ARBA" id="ARBA00023166"/>
    </source>
</evidence>
<feature type="domain" description="VWFA" evidence="21">
    <location>
        <begin position="2972"/>
        <end position="3116"/>
    </location>
</feature>
<feature type="domain" description="Vitellogenin" evidence="22">
    <location>
        <begin position="50"/>
        <end position="775"/>
    </location>
</feature>
<feature type="compositionally biased region" description="Basic and acidic residues" evidence="19">
    <location>
        <begin position="2067"/>
        <end position="2103"/>
    </location>
</feature>
<dbReference type="PROSITE" id="PS50234">
    <property type="entry name" value="VWFA"/>
    <property type="match status" value="1"/>
</dbReference>
<dbReference type="GO" id="GO:0008201">
    <property type="term" value="F:heparin binding"/>
    <property type="evidence" value="ECO:0007669"/>
    <property type="project" value="UniProtKB-KW"/>
</dbReference>
<keyword evidence="4" id="KW-0813">Transport</keyword>
<dbReference type="Pfam" id="PF09172">
    <property type="entry name" value="Vit_open_b-sht"/>
    <property type="match status" value="2"/>
</dbReference>
<evidence type="ECO:0000256" key="2">
    <source>
        <dbReference type="ARBA" id="ARBA00004502"/>
    </source>
</evidence>
<feature type="region of interest" description="Disordered" evidence="19">
    <location>
        <begin position="1033"/>
        <end position="1137"/>
    </location>
</feature>
<dbReference type="SMART" id="SM00638">
    <property type="entry name" value="LPD_N"/>
    <property type="match status" value="1"/>
</dbReference>
<keyword evidence="8" id="KW-0358">Heparin-binding</keyword>
<dbReference type="Gene3D" id="3.40.50.410">
    <property type="entry name" value="von Willebrand factor, type A domain"/>
    <property type="match status" value="1"/>
</dbReference>
<accession>A0A1D1UL60</accession>
<evidence type="ECO:0008006" key="26">
    <source>
        <dbReference type="Google" id="ProtNLM"/>
    </source>
</evidence>
<dbReference type="SUPFAM" id="SSF48431">
    <property type="entry name" value="Lipovitellin-phosvitin complex, superhelical domain"/>
    <property type="match status" value="1"/>
</dbReference>
<dbReference type="Pfam" id="PF00094">
    <property type="entry name" value="VWD"/>
    <property type="match status" value="1"/>
</dbReference>
<feature type="region of interest" description="Disordered" evidence="19">
    <location>
        <begin position="22"/>
        <end position="42"/>
    </location>
</feature>
<dbReference type="Gene3D" id="2.20.50.20">
    <property type="entry name" value="Lipovitellin. Chain A, domain 3"/>
    <property type="match status" value="1"/>
</dbReference>
<reference evidence="24 25" key="1">
    <citation type="journal article" date="2016" name="Nat. Commun.">
        <title>Extremotolerant tardigrade genome and improved radiotolerance of human cultured cells by tardigrade-unique protein.</title>
        <authorList>
            <person name="Hashimoto T."/>
            <person name="Horikawa D.D."/>
            <person name="Saito Y."/>
            <person name="Kuwahara H."/>
            <person name="Kozuka-Hata H."/>
            <person name="Shin-I T."/>
            <person name="Minakuchi Y."/>
            <person name="Ohishi K."/>
            <person name="Motoyama A."/>
            <person name="Aizu T."/>
            <person name="Enomoto A."/>
            <person name="Kondo K."/>
            <person name="Tanaka S."/>
            <person name="Hara Y."/>
            <person name="Koshikawa S."/>
            <person name="Sagara H."/>
            <person name="Miura T."/>
            <person name="Yokobori S."/>
            <person name="Miyagawa K."/>
            <person name="Suzuki Y."/>
            <person name="Kubo T."/>
            <person name="Oyama M."/>
            <person name="Kohara Y."/>
            <person name="Fujiyama A."/>
            <person name="Arakawa K."/>
            <person name="Katayama T."/>
            <person name="Toyoda A."/>
            <person name="Kunieda T."/>
        </authorList>
    </citation>
    <scope>NUCLEOTIDE SEQUENCE [LARGE SCALE GENOMIC DNA]</scope>
    <source>
        <strain evidence="24 25">YOKOZUNA-1</strain>
    </source>
</reference>
<feature type="domain" description="VWFD" evidence="23">
    <location>
        <begin position="2689"/>
        <end position="2857"/>
    </location>
</feature>
<dbReference type="Gene3D" id="2.30.230.10">
    <property type="entry name" value="Lipovitellin, beta-sheet shell regions, chain A"/>
    <property type="match status" value="1"/>
</dbReference>
<dbReference type="SMART" id="SM00216">
    <property type="entry name" value="VWD"/>
    <property type="match status" value="1"/>
</dbReference>
<evidence type="ECO:0000259" key="21">
    <source>
        <dbReference type="PROSITE" id="PS50234"/>
    </source>
</evidence>
<dbReference type="GO" id="GO:0005811">
    <property type="term" value="C:lipid droplet"/>
    <property type="evidence" value="ECO:0007669"/>
    <property type="project" value="UniProtKB-SubCell"/>
</dbReference>
<evidence type="ECO:0000256" key="6">
    <source>
        <dbReference type="ARBA" id="ARBA00022525"/>
    </source>
</evidence>
<sequence length="3233" mass="364933">MARLALLCLASLLCSSAWAGPVQSSRRSSSSSRSQTLSPMGRCSERDNVFKAGQTYEYRYFGKAETGLGFGHSKTVGLAFDCKVRLSVPEPCEFHLKVEDCQALEHDGQEDTTPESGHQSLEEEVRALEHREANLRGFKPSERNEELSRQVSKFPIQAQIADGEVARVIYDDEEEIWVVNLKKAIIDALQVNVKHAEAERPGKLHMEHGIHGLCPTKSSSKNTGDVVVEKKLDACIQAEKNSWQLSPLTPVWNMTLVSLAMRGKIVCVYKLEPSSHVRTMTCRETHQLLSLPWAKHTAVATANITQTLRFVSKQSSAERMDRDLSGKTITSILYEHENATDVDRKDTQGRADDILKELVEKATEGFDIYAPALFDDFVDELRDSKDLTDVIAITRGMRDNKQEVAKYLMVQGLVQCNAPACLRALNTLVEAEEIPRAVFEPVVMAMALSNQQDPLFLEEITRSCEQRPTRTCTLMVGALAYNLVEEDDEVLEEEETAEPIRKTVEFLTDLIGDNCEPSSQLEQADEDSDATKLILALKAIGNLGNVAQKVEETQPSRPRSQPDQIDRETSVRTKSQRQVQIRHRDERRTSSRTSGSRSTGSDIVSKIFQCIEGRNAPANVTIAAISALRRLNPTKQISQQLLAVLSNPEKKPEVRMAACMASVRMVTDRTDAHNIVQIMKTERDDQLQAFMTTHIKSVMKSEDPHYKEIAKMLKDTVGHRGENLPKIKARIPHSVHVELSKFYTIPLLDKDDNEFGAQVEGSLIFTPKSYMPESMHLNVSTQIFGDYVNLLEAGACMSGAENLVEKVLGPNGVLSRSKVLRKATDMVKKVMRTAEEMGYKHLRFENVQKVVREALQMFRMGGYEDILDRVLSTVEDLDTSALSSIVNHMRSMDVEKITETIREAIPQSAQLSKVVQKLKRIDFSDATPETLVEILEAFGIPAHKSREILNQAKSYGVNLDKVAHTIKNLDVDDIEEKLTSLTTGDIKSKVMLVIDKVQKMVQWVTKEFNINVPSLRSATQKLKRMVEDVYSLDQNDDGEDFDNETDDSSFQTRRSKNSGEKRRNSSTFGSWGEDEEDDEDNEESSNREADDNEEEHRSRSSPQGRRQSSQMQDKRSRKQQNWKSARKNDHEVLDQMTWGKNVKSYKRDSNDEDRDGEEDDEDVDILAFVRVLGNELGWVTLDDITDLLDLEMMKDNLRRRGGYSGFFRDILDGFDVQPTAAIKMEGLHHISTGLGLPLQITLNLTGIATVHVKVQPEGSSLKTSRIEFEPSAALQLVGGMAIDLPSITKIAVVQNTTAKSEMELKLRFDLQSDTMEFHFEKPDEELDIIHLRHEIKLVKDDEDFEPFRVGKSNEVRKTKCLPHIVERATGLKICSHLETSTLKNSLLLSHGPHELRISAQESDTTGLDHVKISGKRSQEDKENRFEFNVRAPGKQSQREGRALLKHDPQRNHVSARFNLEEENTPSAHFFWRNLAEEDSEIRYGVETGFDVSTGEEQHYNVSITVLAKYDGYTYAIKDIGFNYTLAASVQTPETFVNISTTTAKIRETIMMEHNLTYAIPEDTKIPFLRALRLPGASERDDISKLTLRHGVFVKSDRTAVDARVFVKLLTFPHLEVPEPTIYHVSQIKVHKDLGHIGLHMNTTWLNTEHELEFFNASTTLNNIKDLKHIYSPRSMRGMSMVMNVSRNDWFIAIETEVEPQSDAITVSNELTARGHMPECRETIDCVVKRLKTDIMQAASAFRPTSASRLSTIPRHPHHHKVRKAGQSHDGSEYFREEELIVTIENIFREKSSSSRDKGFWNQRTSRNGQMVFEIKTRAKIASSNARNNKDMTATTVLGNDAMERGAILSLFMVNNITATNIPFESNNFAHLLIDKENGLVATMNVSIDNNDKEIMGLDVLLQIDPKDMEARAILSVNTPFLDGEVDAEAKMPTKGQIETCVTTKTEADSSTYDALTHKMESVMKVSPTKMTQTIRFKHPKLESDFKVQVDLHGQGGADFARLEQDEDEGQEDTSMERSKNRHVQSGPSSHGRKSQSDRYTERDSETQGRFGQEGKHSHRQRSPRSVSRNDRVERENHGSRDSREQREGRDNREDREGRDEMRSSRNQPNWQSKHGREESATNNWNRKDKSSRRQDNQSERPVSLLSFFLGKDSDRDAERDFEDWDDKSSSTGMSGWWKKMTDSTHSKTSSRYSTKSIRQYASTINPTATASLRIRSQDREIFPSVNVNAKLSLRQSKIDLELSEVPRNLEHVLTAKRVTLISKIENQKAKVELHVAGRGEAVAEIALRGQREAHAKLYDRGLTSSGELTHAEITFELPTESTIRTKLFFNAESMPRIARAVRHTAKSLKEVVVRLYMDNAESVIRTIKKALTDARHPIYDNVRPFMSGSAEDWSNDMMQSVRGLYGDARKHSRNMYEGESVLGTSLMEIQRKITHTLKQYMQTIGNLIQDTPAGAWVEAFPSYEEAIRPLEQTLTKRFPVQMPIIRSKKACVTLDTCDFFGAVRATGEIVVDLTRSLSEIDTDDLTKRLMMTIKELLLDTIQIIKIQARKNEVVHSLLKTVDIETIEDFVRDMELPRNVESLTQMVKAFTGMGTTMASRRLGKIFTTNSQGALIVTIPHPFKWNNLKELPQLREGHQQWAENVKSQSKRTLRDLTDNDDVHIPMPGGDEGLRFKWSTLSSFPKKTLGTQTAMIFGDRHVMTFDGRVYSVPKAGAQCTYLMARGTRHENFALVKTHDGITLTLPDMAVTITKDNFVRLNNSRSNVALPVESANKKTTVKLVGDSIEVESQTGIKLSCASEKKICTVEVSMSMWGESTGLLGSNDNEADNDWKMPSGKHADNAEDFLNSYEVSKNAQCQLTKSQPKSSRRSGRQSLTGRSGESECERFFQDENSKLSPCFETVDAEEFLKACEQETEDTDARTTEEITCAVVGAYREICEIKGVETVEPKECETCEGHKQNSQWQVRGNGRKVDVVVVVSEHQDIAREFSSPAEKIQTIVNTITRKLQQYNGQDVRTALVGFSGSGVHKTGHTHTTKNEQFFSVDQLASAMHTLKFKGKEQTDPLEAVEFIVESHDFRPEATKIILVFGPEERQFTGGRAESVQDKLRQHGIVVTVFAKYDNSSMKERDIGMNYDGKLFTESTSSSRFSQQAQSKHSEGGRMPSQTMSRIAKASRGAVFRLENVLNSAKSTQAVERVCETILQQVQREENQCKVCKCQETEELRQLTAACKIVAC</sequence>
<evidence type="ECO:0000259" key="23">
    <source>
        <dbReference type="PROSITE" id="PS51233"/>
    </source>
</evidence>
<feature type="compositionally biased region" description="Basic and acidic residues" evidence="19">
    <location>
        <begin position="2034"/>
        <end position="2046"/>
    </location>
</feature>
<dbReference type="GO" id="GO:0034362">
    <property type="term" value="C:low-density lipoprotein particle"/>
    <property type="evidence" value="ECO:0007669"/>
    <property type="project" value="UniProtKB-KW"/>
</dbReference>
<evidence type="ECO:0000259" key="22">
    <source>
        <dbReference type="PROSITE" id="PS51211"/>
    </source>
</evidence>
<evidence type="ECO:0000256" key="9">
    <source>
        <dbReference type="ARBA" id="ARBA00022677"/>
    </source>
</evidence>
<dbReference type="Gene3D" id="2.20.80.10">
    <property type="entry name" value="Lipovitellin-phosvitin complex, chain A, domain 4"/>
    <property type="match status" value="1"/>
</dbReference>
<keyword evidence="11 20" id="KW-0732">Signal</keyword>
<proteinExistence type="predicted"/>
<keyword evidence="7" id="KW-0153">Cholesterol metabolism</keyword>
<dbReference type="GO" id="GO:0008203">
    <property type="term" value="P:cholesterol metabolic process"/>
    <property type="evidence" value="ECO:0007669"/>
    <property type="project" value="UniProtKB-KW"/>
</dbReference>
<feature type="compositionally biased region" description="Polar residues" evidence="19">
    <location>
        <begin position="3143"/>
        <end position="3152"/>
    </location>
</feature>
<dbReference type="OrthoDB" id="6095501at2759"/>
<dbReference type="GO" id="GO:0005737">
    <property type="term" value="C:cytoplasm"/>
    <property type="evidence" value="ECO:0007669"/>
    <property type="project" value="UniProtKB-SubCell"/>
</dbReference>
<comment type="caution">
    <text evidence="18">Lacks conserved residue(s) required for the propagation of feature annotation.</text>
</comment>
<evidence type="ECO:0000256" key="10">
    <source>
        <dbReference type="ARBA" id="ARBA00022710"/>
    </source>
</evidence>
<evidence type="ECO:0000256" key="20">
    <source>
        <dbReference type="SAM" id="SignalP"/>
    </source>
</evidence>
<dbReference type="InterPro" id="IPR036465">
    <property type="entry name" value="vWFA_dom_sf"/>
</dbReference>
<dbReference type="PANTHER" id="PTHR13769:SF1">
    <property type="entry name" value="APOLIPOPROTEIN B-100"/>
    <property type="match status" value="1"/>
</dbReference>
<dbReference type="EMBL" id="BDGG01000001">
    <property type="protein sequence ID" value="GAU88382.1"/>
    <property type="molecule type" value="Genomic_DNA"/>
</dbReference>
<evidence type="ECO:0000256" key="13">
    <source>
        <dbReference type="ARBA" id="ARBA00023098"/>
    </source>
</evidence>
<evidence type="ECO:0000256" key="11">
    <source>
        <dbReference type="ARBA" id="ARBA00022729"/>
    </source>
</evidence>
<dbReference type="InterPro" id="IPR011030">
    <property type="entry name" value="Lipovitellin_superhlx_dom"/>
</dbReference>
<keyword evidence="16" id="KW-0753">Steroid metabolism</keyword>
<dbReference type="PANTHER" id="PTHR13769">
    <property type="entry name" value="APOLIPOPROTEIN B"/>
    <property type="match status" value="1"/>
</dbReference>
<evidence type="ECO:0000256" key="18">
    <source>
        <dbReference type="PROSITE-ProRule" id="PRU00557"/>
    </source>
</evidence>
<evidence type="ECO:0000256" key="4">
    <source>
        <dbReference type="ARBA" id="ARBA00022448"/>
    </source>
</evidence>
<dbReference type="Proteomes" id="UP000186922">
    <property type="component" value="Unassembled WGS sequence"/>
</dbReference>
<keyword evidence="25" id="KW-1185">Reference proteome</keyword>
<comment type="caution">
    <text evidence="24">The sequence shown here is derived from an EMBL/GenBank/DDBJ whole genome shotgun (WGS) entry which is preliminary data.</text>
</comment>
<dbReference type="InterPro" id="IPR002035">
    <property type="entry name" value="VWF_A"/>
</dbReference>
<evidence type="ECO:0000313" key="24">
    <source>
        <dbReference type="EMBL" id="GAU88382.1"/>
    </source>
</evidence>
<dbReference type="InterPro" id="IPR052418">
    <property type="entry name" value="Apolipoprotein_B"/>
</dbReference>
<evidence type="ECO:0000256" key="17">
    <source>
        <dbReference type="ARBA" id="ARBA00023313"/>
    </source>
</evidence>
<feature type="compositionally biased region" description="Basic residues" evidence="19">
    <location>
        <begin position="1754"/>
        <end position="1765"/>
    </location>
</feature>
<keyword evidence="5" id="KW-0963">Cytoplasm</keyword>
<dbReference type="GO" id="GO:0005319">
    <property type="term" value="F:lipid transporter activity"/>
    <property type="evidence" value="ECO:0007669"/>
    <property type="project" value="InterPro"/>
</dbReference>
<feature type="region of interest" description="Disordered" evidence="19">
    <location>
        <begin position="2856"/>
        <end position="2883"/>
    </location>
</feature>
<feature type="compositionally biased region" description="Low complexity" evidence="19">
    <location>
        <begin position="1100"/>
        <end position="1111"/>
    </location>
</feature>
<evidence type="ECO:0000256" key="12">
    <source>
        <dbReference type="ARBA" id="ARBA00023055"/>
    </source>
</evidence>
<keyword evidence="10" id="KW-0427">LDL</keyword>
<feature type="region of interest" description="Disordered" evidence="19">
    <location>
        <begin position="2816"/>
        <end position="2838"/>
    </location>
</feature>